<feature type="compositionally biased region" description="Basic and acidic residues" evidence="8">
    <location>
        <begin position="457"/>
        <end position="475"/>
    </location>
</feature>
<dbReference type="OrthoDB" id="2155935at2759"/>
<feature type="compositionally biased region" description="Polar residues" evidence="8">
    <location>
        <begin position="401"/>
        <end position="412"/>
    </location>
</feature>
<gene>
    <name evidence="11" type="ORF">BDZ85DRAFT_282828</name>
</gene>
<keyword evidence="2" id="KW-0227">DNA damage</keyword>
<dbReference type="Pfam" id="PF21928">
    <property type="entry name" value="XLF_CC"/>
    <property type="match status" value="1"/>
</dbReference>
<dbReference type="AlphaFoldDB" id="A0A6A6G7Y5"/>
<protein>
    <recommendedName>
        <fullName evidence="7">Non-homologous end-joining factor 1</fullName>
    </recommendedName>
</protein>
<evidence type="ECO:0000256" key="1">
    <source>
        <dbReference type="ARBA" id="ARBA00004123"/>
    </source>
</evidence>
<feature type="domain" description="XLF-like N-terminal" evidence="9">
    <location>
        <begin position="6"/>
        <end position="121"/>
    </location>
</feature>
<feature type="domain" description="XLF-like coiled-coil region" evidence="10">
    <location>
        <begin position="137"/>
        <end position="177"/>
    </location>
</feature>
<dbReference type="PANTHER" id="PTHR32235">
    <property type="entry name" value="NON-HOMOLOGOUS END-JOINING FACTOR 1"/>
    <property type="match status" value="1"/>
</dbReference>
<dbReference type="InterPro" id="IPR015381">
    <property type="entry name" value="XLF-like_N"/>
</dbReference>
<evidence type="ECO:0000256" key="8">
    <source>
        <dbReference type="SAM" id="MobiDB-lite"/>
    </source>
</evidence>
<dbReference type="InterPro" id="IPR052287">
    <property type="entry name" value="NHEJ_factor"/>
</dbReference>
<dbReference type="Proteomes" id="UP000799538">
    <property type="component" value="Unassembled WGS sequence"/>
</dbReference>
<name>A0A6A6G7Y5_9PEZI</name>
<dbReference type="PANTHER" id="PTHR32235:SF1">
    <property type="entry name" value="NON-HOMOLOGOUS END-JOINING FACTOR 1"/>
    <property type="match status" value="1"/>
</dbReference>
<evidence type="ECO:0000259" key="10">
    <source>
        <dbReference type="Pfam" id="PF21928"/>
    </source>
</evidence>
<dbReference type="InterPro" id="IPR053829">
    <property type="entry name" value="XLF-like_CC"/>
</dbReference>
<comment type="subcellular location">
    <subcellularLocation>
        <location evidence="1">Nucleus</location>
    </subcellularLocation>
</comment>
<keyword evidence="12" id="KW-1185">Reference proteome</keyword>
<accession>A0A6A6G7Y5</accession>
<evidence type="ECO:0000313" key="11">
    <source>
        <dbReference type="EMBL" id="KAF2221683.1"/>
    </source>
</evidence>
<reference evidence="12" key="1">
    <citation type="journal article" date="2020" name="Stud. Mycol.">
        <title>101 Dothideomycetes genomes: A test case for predicting lifestyles and emergence of pathogens.</title>
        <authorList>
            <person name="Haridas S."/>
            <person name="Albert R."/>
            <person name="Binder M."/>
            <person name="Bloem J."/>
            <person name="LaButti K."/>
            <person name="Salamov A."/>
            <person name="Andreopoulos B."/>
            <person name="Baker S."/>
            <person name="Barry K."/>
            <person name="Bills G."/>
            <person name="Bluhm B."/>
            <person name="Cannon C."/>
            <person name="Castanera R."/>
            <person name="Culley D."/>
            <person name="Daum C."/>
            <person name="Ezra D."/>
            <person name="Gonzalez J."/>
            <person name="Henrissat B."/>
            <person name="Kuo A."/>
            <person name="Liang C."/>
            <person name="Lipzen A."/>
            <person name="Lutzoni F."/>
            <person name="Magnuson J."/>
            <person name="Mondo S."/>
            <person name="Nolan M."/>
            <person name="Ohm R."/>
            <person name="Pangilinan J."/>
            <person name="Park H.-J."/>
            <person name="Ramirez L."/>
            <person name="Alfaro M."/>
            <person name="Sun H."/>
            <person name="Tritt A."/>
            <person name="Yoshinaga Y."/>
            <person name="Zwiers L.-H."/>
            <person name="Turgeon B."/>
            <person name="Goodwin S."/>
            <person name="Spatafora J."/>
            <person name="Crous P."/>
            <person name="Grigoriev I."/>
        </authorList>
    </citation>
    <scope>NUCLEOTIDE SEQUENCE [LARGE SCALE GENOMIC DNA]</scope>
    <source>
        <strain evidence="12">CECT 20119</strain>
    </source>
</reference>
<dbReference type="EMBL" id="ML992509">
    <property type="protein sequence ID" value="KAF2221683.1"/>
    <property type="molecule type" value="Genomic_DNA"/>
</dbReference>
<feature type="compositionally biased region" description="Polar residues" evidence="8">
    <location>
        <begin position="356"/>
        <end position="366"/>
    </location>
</feature>
<organism evidence="11 12">
    <name type="scientific">Elsinoe ampelina</name>
    <dbReference type="NCBI Taxonomy" id="302913"/>
    <lineage>
        <taxon>Eukaryota</taxon>
        <taxon>Fungi</taxon>
        <taxon>Dikarya</taxon>
        <taxon>Ascomycota</taxon>
        <taxon>Pezizomycotina</taxon>
        <taxon>Dothideomycetes</taxon>
        <taxon>Dothideomycetidae</taxon>
        <taxon>Myriangiales</taxon>
        <taxon>Elsinoaceae</taxon>
        <taxon>Elsinoe</taxon>
    </lineage>
</organism>
<keyword evidence="5" id="KW-0539">Nucleus</keyword>
<evidence type="ECO:0000256" key="3">
    <source>
        <dbReference type="ARBA" id="ARBA00023125"/>
    </source>
</evidence>
<dbReference type="GO" id="GO:0045027">
    <property type="term" value="F:DNA end binding"/>
    <property type="evidence" value="ECO:0007669"/>
    <property type="project" value="TreeGrafter"/>
</dbReference>
<feature type="compositionally biased region" description="Polar residues" evidence="8">
    <location>
        <begin position="251"/>
        <end position="265"/>
    </location>
</feature>
<evidence type="ECO:0000259" key="9">
    <source>
        <dbReference type="Pfam" id="PF09302"/>
    </source>
</evidence>
<dbReference type="GO" id="GO:0032807">
    <property type="term" value="C:DNA ligase IV complex"/>
    <property type="evidence" value="ECO:0007669"/>
    <property type="project" value="TreeGrafter"/>
</dbReference>
<evidence type="ECO:0000256" key="5">
    <source>
        <dbReference type="ARBA" id="ARBA00023242"/>
    </source>
</evidence>
<sequence length="488" mass="53180">MAYSSSWRPLSATGPTDGFLIKYAFEVTGYQVFLTDLREVWEERLDRDAILTRAGDTHCPIDASEDESQQKILLEKLAKAIRGEGGATVSFHRRGRDDAVILDLQAPLPSPLPELKWQCTLLPKGPESLLDNVTSGLIQQLHRRNQDVADLHDVISSKDNIIKKLLDRLESMNIDLTTVFPGISNLRLSSKTSQRDQIARHVKGLQPFEQESWHTPQHDIQDCASLAALLATTDGHAASSVRKLLDQIGSPNASFSNGQVRTSPETNHKSGRGTGHGDGDATASETDDDEFQVQKLPTTASDDQAGPVRSQIHQSSEPVECKRSSWPAKARLSDSAQPERKPKARIGIIGRKAANDQATHVESAISTPAEEKADDGLPVSDAPVATKKPKLGTIGGRRNKTSQASVPTSITPTLDAGAASVSEIPAARRIQSPTPPAQENRGRTMTAAEPEAPAQRETSEERANRRREELKRSIESKPVGGIKKKRKF</sequence>
<evidence type="ECO:0000256" key="4">
    <source>
        <dbReference type="ARBA" id="ARBA00023204"/>
    </source>
</evidence>
<evidence type="ECO:0000256" key="2">
    <source>
        <dbReference type="ARBA" id="ARBA00022763"/>
    </source>
</evidence>
<dbReference type="Pfam" id="PF09302">
    <property type="entry name" value="XLF"/>
    <property type="match status" value="1"/>
</dbReference>
<dbReference type="Gene3D" id="2.170.210.10">
    <property type="entry name" value="DNA double-strand break repair and VJ recombination XRCC4, N-terminal"/>
    <property type="match status" value="1"/>
</dbReference>
<dbReference type="InterPro" id="IPR038051">
    <property type="entry name" value="XRCC4-like_N_sf"/>
</dbReference>
<evidence type="ECO:0000256" key="7">
    <source>
        <dbReference type="ARBA" id="ARBA00044529"/>
    </source>
</evidence>
<dbReference type="CDD" id="cd22285">
    <property type="entry name" value="HD_XLF_N"/>
    <property type="match status" value="1"/>
</dbReference>
<proteinExistence type="inferred from homology"/>
<comment type="similarity">
    <text evidence="6">Belongs to the XRCC4-XLF family. XLF subfamily.</text>
</comment>
<keyword evidence="4" id="KW-0234">DNA repair</keyword>
<feature type="region of interest" description="Disordered" evidence="8">
    <location>
        <begin position="251"/>
        <end position="488"/>
    </location>
</feature>
<evidence type="ECO:0000256" key="6">
    <source>
        <dbReference type="ARBA" id="ARBA00025747"/>
    </source>
</evidence>
<keyword evidence="3" id="KW-0238">DNA-binding</keyword>
<evidence type="ECO:0000313" key="12">
    <source>
        <dbReference type="Proteomes" id="UP000799538"/>
    </source>
</evidence>
<dbReference type="GO" id="GO:0006303">
    <property type="term" value="P:double-strand break repair via nonhomologous end joining"/>
    <property type="evidence" value="ECO:0007669"/>
    <property type="project" value="TreeGrafter"/>
</dbReference>